<organism evidence="1 2">
    <name type="scientific">Streptomyces flavochromogenes</name>
    <dbReference type="NCBI Taxonomy" id="68199"/>
    <lineage>
        <taxon>Bacteria</taxon>
        <taxon>Bacillati</taxon>
        <taxon>Actinomycetota</taxon>
        <taxon>Actinomycetes</taxon>
        <taxon>Kitasatosporales</taxon>
        <taxon>Streptomycetaceae</taxon>
        <taxon>Streptomyces</taxon>
    </lineage>
</organism>
<name>A0ABW6Y3G3_9ACTN</name>
<gene>
    <name evidence="1" type="ORF">ACFY8C_38395</name>
</gene>
<dbReference type="RefSeq" id="WP_388311964.1">
    <property type="nucleotide sequence ID" value="NZ_JBIBDZ010000019.1"/>
</dbReference>
<protein>
    <submittedName>
        <fullName evidence="1">Uncharacterized protein</fullName>
    </submittedName>
</protein>
<comment type="caution">
    <text evidence="1">The sequence shown here is derived from an EMBL/GenBank/DDBJ whole genome shotgun (WGS) entry which is preliminary data.</text>
</comment>
<dbReference type="Proteomes" id="UP001602370">
    <property type="component" value="Unassembled WGS sequence"/>
</dbReference>
<evidence type="ECO:0000313" key="1">
    <source>
        <dbReference type="EMBL" id="MFF5924155.1"/>
    </source>
</evidence>
<keyword evidence="2" id="KW-1185">Reference proteome</keyword>
<reference evidence="1 2" key="1">
    <citation type="submission" date="2024-10" db="EMBL/GenBank/DDBJ databases">
        <title>The Natural Products Discovery Center: Release of the First 8490 Sequenced Strains for Exploring Actinobacteria Biosynthetic Diversity.</title>
        <authorList>
            <person name="Kalkreuter E."/>
            <person name="Kautsar S.A."/>
            <person name="Yang D."/>
            <person name="Bader C.D."/>
            <person name="Teijaro C.N."/>
            <person name="Fluegel L."/>
            <person name="Davis C.M."/>
            <person name="Simpson J.R."/>
            <person name="Lauterbach L."/>
            <person name="Steele A.D."/>
            <person name="Gui C."/>
            <person name="Meng S."/>
            <person name="Li G."/>
            <person name="Viehrig K."/>
            <person name="Ye F."/>
            <person name="Su P."/>
            <person name="Kiefer A.F."/>
            <person name="Nichols A."/>
            <person name="Cepeda A.J."/>
            <person name="Yan W."/>
            <person name="Fan B."/>
            <person name="Jiang Y."/>
            <person name="Adhikari A."/>
            <person name="Zheng C.-J."/>
            <person name="Schuster L."/>
            <person name="Cowan T.M."/>
            <person name="Smanski M.J."/>
            <person name="Chevrette M.G."/>
            <person name="De Carvalho L.P.S."/>
            <person name="Shen B."/>
        </authorList>
    </citation>
    <scope>NUCLEOTIDE SEQUENCE [LARGE SCALE GENOMIC DNA]</scope>
    <source>
        <strain evidence="1 2">NPDC012605</strain>
    </source>
</reference>
<dbReference type="EMBL" id="JBIBDZ010000019">
    <property type="protein sequence ID" value="MFF5924155.1"/>
    <property type="molecule type" value="Genomic_DNA"/>
</dbReference>
<evidence type="ECO:0000313" key="2">
    <source>
        <dbReference type="Proteomes" id="UP001602370"/>
    </source>
</evidence>
<sequence length="82" mass="8368">MTITYIHLGPSQAAQFESEFSEKAGYTVIGANVLAGFVPVVHVSTPEGEPLRTPGGELLTVVALTGSGGRAVSALAYVGGQH</sequence>
<accession>A0ABW6Y3G3</accession>
<proteinExistence type="predicted"/>